<dbReference type="Gene3D" id="3.30.70.1430">
    <property type="entry name" value="Multidrug efflux transporter AcrB pore domain"/>
    <property type="match status" value="2"/>
</dbReference>
<evidence type="ECO:0000256" key="3">
    <source>
        <dbReference type="ARBA" id="ARBA00022448"/>
    </source>
</evidence>
<dbReference type="Pfam" id="PF00873">
    <property type="entry name" value="ACR_tran"/>
    <property type="match status" value="1"/>
</dbReference>
<reference evidence="9 10" key="1">
    <citation type="submission" date="2019-08" db="EMBL/GenBank/DDBJ databases">
        <title>100 year-old enigma solved: identification of Planctomyces bekefii, the type genus and species of the phylum Planctomycetes.</title>
        <authorList>
            <person name="Svetlana D.N."/>
            <person name="Overmann J."/>
        </authorList>
    </citation>
    <scope>NUCLEOTIDE SEQUENCE [LARGE SCALE GENOMIC DNA]</scope>
    <source>
        <strain evidence="9">Phe10_nw2017</strain>
    </source>
</reference>
<keyword evidence="4" id="KW-1003">Cell membrane</keyword>
<dbReference type="PANTHER" id="PTHR32063:SF24">
    <property type="entry name" value="CATION EFFLUX SYSTEM (ACRB_ACRD_ACRF FAMILY)"/>
    <property type="match status" value="1"/>
</dbReference>
<dbReference type="Gene3D" id="3.30.70.1440">
    <property type="entry name" value="Multidrug efflux transporter AcrB pore domain"/>
    <property type="match status" value="1"/>
</dbReference>
<dbReference type="Gene3D" id="1.20.1640.10">
    <property type="entry name" value="Multidrug efflux transporter AcrB transmembrane domain"/>
    <property type="match status" value="2"/>
</dbReference>
<dbReference type="SUPFAM" id="SSF82693">
    <property type="entry name" value="Multidrug efflux transporter AcrB pore domain, PN1, PN2, PC1 and PC2 subdomains"/>
    <property type="match status" value="2"/>
</dbReference>
<keyword evidence="3" id="KW-0813">Transport</keyword>
<name>A0A5C6MDW5_9PLAN</name>
<accession>A0A5C6MDW5</accession>
<feature type="transmembrane region" description="Helical" evidence="8">
    <location>
        <begin position="347"/>
        <end position="371"/>
    </location>
</feature>
<feature type="transmembrane region" description="Helical" evidence="8">
    <location>
        <begin position="913"/>
        <end position="936"/>
    </location>
</feature>
<evidence type="ECO:0000256" key="5">
    <source>
        <dbReference type="ARBA" id="ARBA00022692"/>
    </source>
</evidence>
<evidence type="ECO:0000256" key="7">
    <source>
        <dbReference type="ARBA" id="ARBA00023136"/>
    </source>
</evidence>
<dbReference type="Proteomes" id="UP000321083">
    <property type="component" value="Unassembled WGS sequence"/>
</dbReference>
<dbReference type="PRINTS" id="PR00702">
    <property type="entry name" value="ACRIFLAVINRP"/>
</dbReference>
<evidence type="ECO:0000256" key="6">
    <source>
        <dbReference type="ARBA" id="ARBA00022989"/>
    </source>
</evidence>
<feature type="transmembrane region" description="Helical" evidence="8">
    <location>
        <begin position="990"/>
        <end position="1013"/>
    </location>
</feature>
<dbReference type="InterPro" id="IPR004763">
    <property type="entry name" value="CusA-like"/>
</dbReference>
<evidence type="ECO:0000256" key="1">
    <source>
        <dbReference type="ARBA" id="ARBA00004651"/>
    </source>
</evidence>
<keyword evidence="6 8" id="KW-1133">Transmembrane helix</keyword>
<keyword evidence="5 8" id="KW-0812">Transmembrane</keyword>
<evidence type="ECO:0000313" key="9">
    <source>
        <dbReference type="EMBL" id="TWW12633.1"/>
    </source>
</evidence>
<evidence type="ECO:0000256" key="4">
    <source>
        <dbReference type="ARBA" id="ARBA00022475"/>
    </source>
</evidence>
<keyword evidence="7 8" id="KW-0472">Membrane</keyword>
<evidence type="ECO:0000256" key="8">
    <source>
        <dbReference type="SAM" id="Phobius"/>
    </source>
</evidence>
<feature type="transmembrane region" description="Helical" evidence="8">
    <location>
        <begin position="439"/>
        <end position="456"/>
    </location>
</feature>
<sequence length="1038" mass="112767">MLAQLIKLTLENRFLVLIGTLLMAAAGINAAVHLPIDAVPDMTNVQVTVITSAGSLSPVEVERYVTQPVEVTMGGLPKVEELRSISRFGISVVTIVFREGTDIYRARQLVAERLSAAASLIPNGYGTPELGPLTTALGEILQFEVRGEKYSPTQLRTMLEWDVAPRLREVPGVTEINTHGGFYKAWEIQPDPELLSSYSLTFEQLFAALESNNVSAGGGYVVHHGEQRFLRGQALVSGLEDLEQIVIRREPGGTPVLIRDVAQVREAPLTRQGAVTRDARGEAVTGLVMMLIGENSREVVGRVKERLAEIQTTMPEGVKLEVTYDRSALIGRTLKTVVKNLIEGGTLVIAVLLIMLGSLRAGLITALAIPLSMLFATSLMQTFGVTASLMSLGAIDFGLIVDSSVIMIENCIHRISHNHEGRPHTDVIRDAAIEVRKPTMFGELIISIVYLPILMLEGTEGKLFRPMALTVLFALFGSLILSMTFMPAMASLALPKKMQDHDVFLVRWIKFFYRPLVTRTIRHPLVTTLISAAVFAVSIPTARHLGAEFMPRLEEGDLLIEAVRLPSASLEGAITMSQQIESLLKPMPEVLTVFCKTGRPEIANDVMGVHQTDVWVMLKPHTEWRPGMTRELLIKEMSEKLNREVPGVAFGFTQPIEMRVDELVAGVKADVAVLLYGDDLDQLAQISGKIEQTLKGIAGAVDVKADYQANLTTVTIVPDRAAMAQYGISAQQVMNVVEALGGRTVGTMFEGRARYPIQVRIPESWRSDVERLKQLPVGEAGGIPVPLEELADVRIEETPPSVEHESNRRRTFVSANVRGRDVATFVAEAQTAVAKNVPLPAGYEIRWGGDFENLQSASLRLMLITPVVLVLIFLLLYTSFGSTRLALLIFLAVPMAASGGIFALWLRSMPFSISAGVGFIALFGVAVLNGLVWVSAAENQRKTGMPLPEATLLTALSRLRPVLMTAFVASLGFLPMALSTSDGAEMQRPLATVVIGGLITSTLLTSLVVPAIYPWFAGGLPLDDDGDTGTVHGAQAHA</sequence>
<dbReference type="InterPro" id="IPR001036">
    <property type="entry name" value="Acrflvin-R"/>
</dbReference>
<dbReference type="GO" id="GO:0008324">
    <property type="term" value="F:monoatomic cation transmembrane transporter activity"/>
    <property type="evidence" value="ECO:0007669"/>
    <property type="project" value="InterPro"/>
</dbReference>
<dbReference type="Gene3D" id="3.30.70.1320">
    <property type="entry name" value="Multidrug efflux transporter AcrB pore domain like"/>
    <property type="match status" value="1"/>
</dbReference>
<dbReference type="NCBIfam" id="TIGR00914">
    <property type="entry name" value="2A0601"/>
    <property type="match status" value="1"/>
</dbReference>
<evidence type="ECO:0000256" key="2">
    <source>
        <dbReference type="ARBA" id="ARBA00010942"/>
    </source>
</evidence>
<comment type="caution">
    <text evidence="9">The sequence shown here is derived from an EMBL/GenBank/DDBJ whole genome shotgun (WGS) entry which is preliminary data.</text>
</comment>
<feature type="transmembrane region" description="Helical" evidence="8">
    <location>
        <begin position="956"/>
        <end position="978"/>
    </location>
</feature>
<dbReference type="PANTHER" id="PTHR32063">
    <property type="match status" value="1"/>
</dbReference>
<feature type="transmembrane region" description="Helical" evidence="8">
    <location>
        <begin position="521"/>
        <end position="542"/>
    </location>
</feature>
<feature type="transmembrane region" description="Helical" evidence="8">
    <location>
        <begin position="886"/>
        <end position="906"/>
    </location>
</feature>
<dbReference type="AlphaFoldDB" id="A0A5C6MDW5"/>
<dbReference type="GO" id="GO:0042910">
    <property type="term" value="F:xenobiotic transmembrane transporter activity"/>
    <property type="evidence" value="ECO:0007669"/>
    <property type="project" value="TreeGrafter"/>
</dbReference>
<dbReference type="GO" id="GO:0005886">
    <property type="term" value="C:plasma membrane"/>
    <property type="evidence" value="ECO:0007669"/>
    <property type="project" value="UniProtKB-SubCell"/>
</dbReference>
<dbReference type="InterPro" id="IPR027463">
    <property type="entry name" value="AcrB_DN_DC_subdom"/>
</dbReference>
<feature type="transmembrane region" description="Helical" evidence="8">
    <location>
        <begin position="861"/>
        <end position="880"/>
    </location>
</feature>
<dbReference type="SUPFAM" id="SSF82866">
    <property type="entry name" value="Multidrug efflux transporter AcrB transmembrane domain"/>
    <property type="match status" value="2"/>
</dbReference>
<comment type="similarity">
    <text evidence="2">Belongs to the resistance-nodulation-cell division (RND) (TC 2.A.6) family.</text>
</comment>
<reference evidence="9 10" key="2">
    <citation type="submission" date="2019-08" db="EMBL/GenBank/DDBJ databases">
        <authorList>
            <person name="Henke P."/>
        </authorList>
    </citation>
    <scope>NUCLEOTIDE SEQUENCE [LARGE SCALE GENOMIC DNA]</scope>
    <source>
        <strain evidence="9">Phe10_nw2017</strain>
    </source>
</reference>
<comment type="subcellular location">
    <subcellularLocation>
        <location evidence="1">Cell membrane</location>
        <topology evidence="1">Multi-pass membrane protein</topology>
    </subcellularLocation>
</comment>
<organism evidence="9 10">
    <name type="scientific">Planctomyces bekefii</name>
    <dbReference type="NCBI Taxonomy" id="1653850"/>
    <lineage>
        <taxon>Bacteria</taxon>
        <taxon>Pseudomonadati</taxon>
        <taxon>Planctomycetota</taxon>
        <taxon>Planctomycetia</taxon>
        <taxon>Planctomycetales</taxon>
        <taxon>Planctomycetaceae</taxon>
        <taxon>Planctomyces</taxon>
    </lineage>
</organism>
<protein>
    <submittedName>
        <fullName evidence="9">Cation transporter</fullName>
    </submittedName>
</protein>
<dbReference type="Gene3D" id="3.30.2090.10">
    <property type="entry name" value="Multidrug efflux transporter AcrB TolC docking domain, DN and DC subdomains"/>
    <property type="match status" value="2"/>
</dbReference>
<proteinExistence type="inferred from homology"/>
<gene>
    <name evidence="9" type="primary">czcA</name>
    <name evidence="9" type="ORF">E3A20_00790</name>
</gene>
<feature type="transmembrane region" description="Helical" evidence="8">
    <location>
        <begin position="383"/>
        <end position="401"/>
    </location>
</feature>
<dbReference type="EMBL" id="SRHE01000005">
    <property type="protein sequence ID" value="TWW12633.1"/>
    <property type="molecule type" value="Genomic_DNA"/>
</dbReference>
<evidence type="ECO:0000313" key="10">
    <source>
        <dbReference type="Proteomes" id="UP000321083"/>
    </source>
</evidence>
<keyword evidence="10" id="KW-1185">Reference proteome</keyword>
<dbReference type="SUPFAM" id="SSF82714">
    <property type="entry name" value="Multidrug efflux transporter AcrB TolC docking domain, DN and DC subdomains"/>
    <property type="match status" value="2"/>
</dbReference>
<feature type="transmembrane region" description="Helical" evidence="8">
    <location>
        <begin position="468"/>
        <end position="490"/>
    </location>
</feature>